<evidence type="ECO:0000256" key="9">
    <source>
        <dbReference type="ARBA" id="ARBA00023237"/>
    </source>
</evidence>
<organism evidence="14 15">
    <name type="scientific">Trichlorobacter ammonificans</name>
    <dbReference type="NCBI Taxonomy" id="2916410"/>
    <lineage>
        <taxon>Bacteria</taxon>
        <taxon>Pseudomonadati</taxon>
        <taxon>Thermodesulfobacteriota</taxon>
        <taxon>Desulfuromonadia</taxon>
        <taxon>Geobacterales</taxon>
        <taxon>Geobacteraceae</taxon>
        <taxon>Trichlorobacter</taxon>
    </lineage>
</organism>
<keyword evidence="3 10" id="KW-1134">Transmembrane beta strand</keyword>
<dbReference type="SUPFAM" id="SSF56935">
    <property type="entry name" value="Porins"/>
    <property type="match status" value="1"/>
</dbReference>
<keyword evidence="7 11" id="KW-0798">TonB box</keyword>
<dbReference type="Pfam" id="PF07715">
    <property type="entry name" value="Plug"/>
    <property type="match status" value="1"/>
</dbReference>
<evidence type="ECO:0000259" key="13">
    <source>
        <dbReference type="Pfam" id="PF07715"/>
    </source>
</evidence>
<dbReference type="Gene3D" id="2.40.170.20">
    <property type="entry name" value="TonB-dependent receptor, beta-barrel domain"/>
    <property type="match status" value="1"/>
</dbReference>
<dbReference type="InterPro" id="IPR037066">
    <property type="entry name" value="Plug_dom_sf"/>
</dbReference>
<evidence type="ECO:0000256" key="8">
    <source>
        <dbReference type="ARBA" id="ARBA00023136"/>
    </source>
</evidence>
<keyword evidence="5" id="KW-0732">Signal</keyword>
<keyword evidence="9 10" id="KW-0998">Cell outer membrane</keyword>
<comment type="subcellular location">
    <subcellularLocation>
        <location evidence="1 10">Cell outer membrane</location>
        <topology evidence="1 10">Multi-pass membrane protein</topology>
    </subcellularLocation>
</comment>
<accession>A0ABM9D4V0</accession>
<keyword evidence="6" id="KW-0406">Ion transport</keyword>
<keyword evidence="8 10" id="KW-0472">Membrane</keyword>
<dbReference type="InterPro" id="IPR000531">
    <property type="entry name" value="Beta-barrel_TonB"/>
</dbReference>
<dbReference type="PANTHER" id="PTHR30069">
    <property type="entry name" value="TONB-DEPENDENT OUTER MEMBRANE RECEPTOR"/>
    <property type="match status" value="1"/>
</dbReference>
<evidence type="ECO:0000313" key="14">
    <source>
        <dbReference type="EMBL" id="CAH2030165.1"/>
    </source>
</evidence>
<evidence type="ECO:0000259" key="12">
    <source>
        <dbReference type="Pfam" id="PF00593"/>
    </source>
</evidence>
<keyword evidence="14" id="KW-0675">Receptor</keyword>
<dbReference type="InterPro" id="IPR039426">
    <property type="entry name" value="TonB-dep_rcpt-like"/>
</dbReference>
<dbReference type="Proteomes" id="UP001295463">
    <property type="component" value="Chromosome"/>
</dbReference>
<keyword evidence="15" id="KW-1185">Reference proteome</keyword>
<sequence length="615" mass="68121">MTSESNMHTRIICLNIFLTLLIRICTSNAPVWAQDSTLGLLEGYAEETVTASRLPKPISQSAENVTVVTAAEIEAMHARTLADILNNVTGVQLLNQTGPASLAFTLVQGANFNHLQVMLDGVPLNSLADNYTDIGLVPARIIERVEIVKGAASSAWGQALGGVINIITKSLRTERALGGSLSLLQGERGTRETGAELTGGLNSFGYYLSGSFQQGDGFQPNTRTETHSLFARLSYDLPRDGQVSFTLLNGRADRGNLAYAPLNYRENSDHRNLLLVLALNKPLTSEVEVELTARQHINLYGNDTGTMEPPQPLQALHFDERTSGVGARLLWRTATNLLAVGAEYEHVRMSGNDTLAQTDLYRRRADRWGLYLNDTLTVGKLSFSPGIRLDLTGSSGEQVSPSFGVTWQVTEDTLLRAYTATGYSLPTFTVDRPAEKVWTSQVGVESSAIPWLWLKATLFRNETRDISVYDWDSSGWSMDRQVRQGVEGEFRTVPYLFTSLRGGYSFVDAVNPATGAIARDLPRHTLHLGLQYDDRRYLQGMLNGRHIWWNAADYHNGRYQGLIWDLHLTATPFGRGNGRPELLLSLRNLFNGSQYLDEAYRNPGRSIEGGVRFRF</sequence>
<evidence type="ECO:0000256" key="1">
    <source>
        <dbReference type="ARBA" id="ARBA00004571"/>
    </source>
</evidence>
<dbReference type="Gene3D" id="2.170.130.10">
    <property type="entry name" value="TonB-dependent receptor, plug domain"/>
    <property type="match status" value="1"/>
</dbReference>
<evidence type="ECO:0000256" key="2">
    <source>
        <dbReference type="ARBA" id="ARBA00022448"/>
    </source>
</evidence>
<feature type="domain" description="TonB-dependent receptor plug" evidence="13">
    <location>
        <begin position="59"/>
        <end position="163"/>
    </location>
</feature>
<dbReference type="InterPro" id="IPR012910">
    <property type="entry name" value="Plug_dom"/>
</dbReference>
<proteinExistence type="inferred from homology"/>
<evidence type="ECO:0000256" key="10">
    <source>
        <dbReference type="PROSITE-ProRule" id="PRU01360"/>
    </source>
</evidence>
<dbReference type="InterPro" id="IPR036942">
    <property type="entry name" value="Beta-barrel_TonB_sf"/>
</dbReference>
<evidence type="ECO:0000256" key="4">
    <source>
        <dbReference type="ARBA" id="ARBA00022692"/>
    </source>
</evidence>
<comment type="similarity">
    <text evidence="10 11">Belongs to the TonB-dependent receptor family.</text>
</comment>
<dbReference type="EMBL" id="OW150024">
    <property type="protein sequence ID" value="CAH2030165.1"/>
    <property type="molecule type" value="Genomic_DNA"/>
</dbReference>
<dbReference type="PROSITE" id="PS52016">
    <property type="entry name" value="TONB_DEPENDENT_REC_3"/>
    <property type="match status" value="1"/>
</dbReference>
<name>A0ABM9D4V0_9BACT</name>
<evidence type="ECO:0000256" key="3">
    <source>
        <dbReference type="ARBA" id="ARBA00022452"/>
    </source>
</evidence>
<dbReference type="PANTHER" id="PTHR30069:SF53">
    <property type="entry name" value="COLICIN I RECEPTOR-RELATED"/>
    <property type="match status" value="1"/>
</dbReference>
<keyword evidence="2 10" id="KW-0813">Transport</keyword>
<gene>
    <name evidence="14" type="ORF">GEAMG1_0343</name>
</gene>
<feature type="domain" description="TonB-dependent receptor-like beta-barrel" evidence="12">
    <location>
        <begin position="203"/>
        <end position="554"/>
    </location>
</feature>
<keyword evidence="4 10" id="KW-0812">Transmembrane</keyword>
<evidence type="ECO:0000256" key="5">
    <source>
        <dbReference type="ARBA" id="ARBA00022729"/>
    </source>
</evidence>
<reference evidence="14 15" key="1">
    <citation type="submission" date="2022-03" db="EMBL/GenBank/DDBJ databases">
        <authorList>
            <person name="Koch H."/>
        </authorList>
    </citation>
    <scope>NUCLEOTIDE SEQUENCE [LARGE SCALE GENOMIC DNA]</scope>
    <source>
        <strain evidence="14 15">G1</strain>
    </source>
</reference>
<dbReference type="Pfam" id="PF00593">
    <property type="entry name" value="TonB_dep_Rec_b-barrel"/>
    <property type="match status" value="1"/>
</dbReference>
<evidence type="ECO:0000256" key="11">
    <source>
        <dbReference type="RuleBase" id="RU003357"/>
    </source>
</evidence>
<evidence type="ECO:0000256" key="6">
    <source>
        <dbReference type="ARBA" id="ARBA00023065"/>
    </source>
</evidence>
<protein>
    <submittedName>
        <fullName evidence="14">TonB-dependent receptor Outer membrane receptor for ferrienterochelin and colicins</fullName>
    </submittedName>
</protein>
<evidence type="ECO:0000313" key="15">
    <source>
        <dbReference type="Proteomes" id="UP001295463"/>
    </source>
</evidence>
<evidence type="ECO:0000256" key="7">
    <source>
        <dbReference type="ARBA" id="ARBA00023077"/>
    </source>
</evidence>